<dbReference type="EMBL" id="JBHSMS010000047">
    <property type="protein sequence ID" value="MFC5512505.1"/>
    <property type="molecule type" value="Genomic_DNA"/>
</dbReference>
<keyword evidence="4" id="KW-1003">Cell membrane</keyword>
<reference evidence="10" key="1">
    <citation type="journal article" date="2019" name="Int. J. Syst. Evol. Microbiol.">
        <title>The Global Catalogue of Microorganisms (GCM) 10K type strain sequencing project: providing services to taxonomists for standard genome sequencing and annotation.</title>
        <authorList>
            <consortium name="The Broad Institute Genomics Platform"/>
            <consortium name="The Broad Institute Genome Sequencing Center for Infectious Disease"/>
            <person name="Wu L."/>
            <person name="Ma J."/>
        </authorList>
    </citation>
    <scope>NUCLEOTIDE SEQUENCE [LARGE SCALE GENOMIC DNA]</scope>
    <source>
        <strain evidence="10">CCUG 38813</strain>
    </source>
</reference>
<feature type="transmembrane region" description="Helical" evidence="8">
    <location>
        <begin position="298"/>
        <end position="321"/>
    </location>
</feature>
<evidence type="ECO:0000256" key="6">
    <source>
        <dbReference type="ARBA" id="ARBA00022989"/>
    </source>
</evidence>
<comment type="caution">
    <text evidence="9">The sequence shown here is derived from an EMBL/GenBank/DDBJ whole genome shotgun (WGS) entry which is preliminary data.</text>
</comment>
<keyword evidence="6 8" id="KW-1133">Transmembrane helix</keyword>
<evidence type="ECO:0000256" key="2">
    <source>
        <dbReference type="ARBA" id="ARBA00010145"/>
    </source>
</evidence>
<evidence type="ECO:0000256" key="1">
    <source>
        <dbReference type="ARBA" id="ARBA00004651"/>
    </source>
</evidence>
<feature type="transmembrane region" description="Helical" evidence="8">
    <location>
        <begin position="167"/>
        <end position="186"/>
    </location>
</feature>
<dbReference type="Proteomes" id="UP001596031">
    <property type="component" value="Unassembled WGS sequence"/>
</dbReference>
<dbReference type="InterPro" id="IPR038770">
    <property type="entry name" value="Na+/solute_symporter_sf"/>
</dbReference>
<evidence type="ECO:0000313" key="10">
    <source>
        <dbReference type="Proteomes" id="UP001596031"/>
    </source>
</evidence>
<comment type="similarity">
    <text evidence="2">Belongs to the auxin efflux carrier (TC 2.A.69) family.</text>
</comment>
<feature type="transmembrane region" description="Helical" evidence="8">
    <location>
        <begin position="266"/>
        <end position="286"/>
    </location>
</feature>
<keyword evidence="5 8" id="KW-0812">Transmembrane</keyword>
<keyword evidence="10" id="KW-1185">Reference proteome</keyword>
<sequence>MTKIFLATFPFFAIILCGYGATRFKLLPLEAIPGLNVFVLYFALPCMLFRFGAGTPIEKLLNYSVFATYCTAALLIVVIAILTTRKGDTGWNDAAFGALVASFPNTGFMGMPLLVSIAGPKVAGPLIISLSIDMIITSSLCIALSRLSNGSGAGMYRTVKDALKGVIINPLPWAILLGGAASYMNLRVHGPIMHVIEMLADTGSPMGLFAIGTVLARSHMTAAGSPGKQHMASDTMLIVSYKLVLHPLLVFGIGSLAMKAGLPLDWLSLSVLVFVAALPSASNVSILAERFGARTERIAYIVLISTTLSFFTLSFVLALFFGDSI</sequence>
<evidence type="ECO:0000256" key="5">
    <source>
        <dbReference type="ARBA" id="ARBA00022692"/>
    </source>
</evidence>
<evidence type="ECO:0000256" key="3">
    <source>
        <dbReference type="ARBA" id="ARBA00022448"/>
    </source>
</evidence>
<dbReference type="Gene3D" id="1.20.1530.20">
    <property type="match status" value="1"/>
</dbReference>
<feature type="transmembrane region" description="Helical" evidence="8">
    <location>
        <begin position="94"/>
        <end position="114"/>
    </location>
</feature>
<dbReference type="PANTHER" id="PTHR36838:SF3">
    <property type="entry name" value="TRANSPORTER AUXIN EFFLUX CARRIER EC FAMILY"/>
    <property type="match status" value="1"/>
</dbReference>
<dbReference type="PANTHER" id="PTHR36838">
    <property type="entry name" value="AUXIN EFFLUX CARRIER FAMILY PROTEIN"/>
    <property type="match status" value="1"/>
</dbReference>
<keyword evidence="3" id="KW-0813">Transport</keyword>
<evidence type="ECO:0000256" key="8">
    <source>
        <dbReference type="SAM" id="Phobius"/>
    </source>
</evidence>
<proteinExistence type="inferred from homology"/>
<dbReference type="InterPro" id="IPR004776">
    <property type="entry name" value="Mem_transp_PIN-like"/>
</dbReference>
<feature type="transmembrane region" description="Helical" evidence="8">
    <location>
        <begin position="60"/>
        <end position="82"/>
    </location>
</feature>
<keyword evidence="7 8" id="KW-0472">Membrane</keyword>
<evidence type="ECO:0000313" key="9">
    <source>
        <dbReference type="EMBL" id="MFC5512505.1"/>
    </source>
</evidence>
<evidence type="ECO:0000256" key="7">
    <source>
        <dbReference type="ARBA" id="ARBA00023136"/>
    </source>
</evidence>
<name>A0ABW0PJB1_9BURK</name>
<feature type="transmembrane region" description="Helical" evidence="8">
    <location>
        <begin position="238"/>
        <end position="260"/>
    </location>
</feature>
<evidence type="ECO:0000256" key="4">
    <source>
        <dbReference type="ARBA" id="ARBA00022475"/>
    </source>
</evidence>
<dbReference type="RefSeq" id="WP_379722938.1">
    <property type="nucleotide sequence ID" value="NZ_JBHSMS010000047.1"/>
</dbReference>
<organism evidence="9 10">
    <name type="scientific">Massilia jejuensis</name>
    <dbReference type="NCBI Taxonomy" id="648894"/>
    <lineage>
        <taxon>Bacteria</taxon>
        <taxon>Pseudomonadati</taxon>
        <taxon>Pseudomonadota</taxon>
        <taxon>Betaproteobacteria</taxon>
        <taxon>Burkholderiales</taxon>
        <taxon>Oxalobacteraceae</taxon>
        <taxon>Telluria group</taxon>
        <taxon>Massilia</taxon>
    </lineage>
</organism>
<dbReference type="Pfam" id="PF03547">
    <property type="entry name" value="Mem_trans"/>
    <property type="match status" value="1"/>
</dbReference>
<feature type="transmembrane region" description="Helical" evidence="8">
    <location>
        <begin position="126"/>
        <end position="147"/>
    </location>
</feature>
<accession>A0ABW0PJB1</accession>
<comment type="subcellular location">
    <subcellularLocation>
        <location evidence="1">Cell membrane</location>
        <topology evidence="1">Multi-pass membrane protein</topology>
    </subcellularLocation>
</comment>
<protein>
    <submittedName>
        <fullName evidence="9">AEC family transporter</fullName>
    </submittedName>
</protein>
<gene>
    <name evidence="9" type="ORF">ACFPOU_15380</name>
</gene>